<dbReference type="Proteomes" id="UP000092495">
    <property type="component" value="Chromosome"/>
</dbReference>
<evidence type="ECO:0000313" key="2">
    <source>
        <dbReference type="EMBL" id="ANU22543.1"/>
    </source>
</evidence>
<dbReference type="KEGG" id="pdg:BCM40_03880"/>
<protein>
    <submittedName>
        <fullName evidence="2">Uncharacterized protein</fullName>
    </submittedName>
</protein>
<keyword evidence="3" id="KW-1185">Reference proteome</keyword>
<gene>
    <name evidence="2" type="ORF">BCM40_03880</name>
</gene>
<dbReference type="STRING" id="414778.BCM40_03880"/>
<feature type="compositionally biased region" description="Basic and acidic residues" evidence="1">
    <location>
        <begin position="24"/>
        <end position="47"/>
    </location>
</feature>
<dbReference type="OrthoDB" id="2428512at2"/>
<name>A0A1C7EET8_9BACL</name>
<organism evidence="2 3">
    <name type="scientific">Planococcus donghaensis</name>
    <dbReference type="NCBI Taxonomy" id="414778"/>
    <lineage>
        <taxon>Bacteria</taxon>
        <taxon>Bacillati</taxon>
        <taxon>Bacillota</taxon>
        <taxon>Bacilli</taxon>
        <taxon>Bacillales</taxon>
        <taxon>Caryophanaceae</taxon>
        <taxon>Planococcus</taxon>
    </lineage>
</organism>
<dbReference type="RefSeq" id="WP_065525648.1">
    <property type="nucleotide sequence ID" value="NZ_CP016543.2"/>
</dbReference>
<dbReference type="AlphaFoldDB" id="A0A1C7EET8"/>
<sequence length="77" mass="8656">MWALITGGFMFGMAVLFSLGKASSKREEATHSHREELLARSKNREIEPTNTVRSNADSTEQQQPHKGNNTRQPSEQV</sequence>
<evidence type="ECO:0000313" key="3">
    <source>
        <dbReference type="Proteomes" id="UP000092495"/>
    </source>
</evidence>
<dbReference type="EMBL" id="CP016543">
    <property type="protein sequence ID" value="ANU22543.1"/>
    <property type="molecule type" value="Genomic_DNA"/>
</dbReference>
<feature type="region of interest" description="Disordered" evidence="1">
    <location>
        <begin position="21"/>
        <end position="77"/>
    </location>
</feature>
<evidence type="ECO:0000256" key="1">
    <source>
        <dbReference type="SAM" id="MobiDB-lite"/>
    </source>
</evidence>
<reference evidence="2" key="1">
    <citation type="submission" date="2016-10" db="EMBL/GenBank/DDBJ databases">
        <authorList>
            <person name="See-Too W.S."/>
        </authorList>
    </citation>
    <scope>NUCLEOTIDE SEQUENCE</scope>
    <source>
        <strain evidence="2">DSM 22276</strain>
    </source>
</reference>
<accession>A0A1C7EET8</accession>
<proteinExistence type="predicted"/>
<feature type="compositionally biased region" description="Polar residues" evidence="1">
    <location>
        <begin position="48"/>
        <end position="77"/>
    </location>
</feature>